<reference evidence="1 2" key="1">
    <citation type="submission" date="2023-10" db="EMBL/GenBank/DDBJ databases">
        <title>Development of a sustainable strategy for remediation of hydrocarbon-contaminated territories based on the waste exchange concept.</title>
        <authorList>
            <person name="Krivoruchko A."/>
        </authorList>
    </citation>
    <scope>NUCLEOTIDE SEQUENCE [LARGE SCALE GENOMIC DNA]</scope>
    <source>
        <strain evidence="1 2">IEGM 1327</strain>
    </source>
</reference>
<dbReference type="PANTHER" id="PTHR43123">
    <property type="entry name" value="POLYSACCHARIDE DEACETYLASE-RELATED"/>
    <property type="match status" value="1"/>
</dbReference>
<keyword evidence="2" id="KW-1185">Reference proteome</keyword>
<dbReference type="SUPFAM" id="SSF88713">
    <property type="entry name" value="Glycoside hydrolase/deacetylase"/>
    <property type="match status" value="1"/>
</dbReference>
<name>A0ABU4D1N0_9NOCA</name>
<dbReference type="Gene3D" id="3.20.20.370">
    <property type="entry name" value="Glycoside hydrolase/deacetylase"/>
    <property type="match status" value="1"/>
</dbReference>
<dbReference type="CDD" id="cd10979">
    <property type="entry name" value="CE4_PuuE_like"/>
    <property type="match status" value="1"/>
</dbReference>
<dbReference type="EMBL" id="JAWLKF010000006">
    <property type="protein sequence ID" value="MDV6303610.1"/>
    <property type="molecule type" value="Genomic_DNA"/>
</dbReference>
<accession>A0ABU4D1N0</accession>
<comment type="caution">
    <text evidence="1">The sequence shown here is derived from an EMBL/GenBank/DDBJ whole genome shotgun (WGS) entry which is preliminary data.</text>
</comment>
<sequence length="310" mass="34857">MGNSVAMPLASHGRFDYSPIGDRPQFEWPGGARLAVYVAVNCEHFPYDDGGPGLGYTPGMDQPNTYNWGWREYGNRVGGFRIAETLHRSGVRPTLLVNTEVYEHAPQLVDAFRALDAEVVAHGRTNAVQPNDQDEEAERRSIDEVTTAIERHEGAPPRGWMSPGANPSRVTEDLLAERGYEYTLDWPIDDQPVWLRTRGGPLLSVPYPHEVNDLPVFVHHHQTAATFERNIIDSFDELKENSEHQPVVLAISLHTFLTGQPYRLRRFRSALQHMLDNSDGVWFTTPGEIATHYRGLVAPSDTGRRPLRDG</sequence>
<dbReference type="PANTHER" id="PTHR43123:SF4">
    <property type="entry name" value="POLYSACCHARIDE DEACETYLASE"/>
    <property type="match status" value="1"/>
</dbReference>
<evidence type="ECO:0000313" key="1">
    <source>
        <dbReference type="EMBL" id="MDV6303610.1"/>
    </source>
</evidence>
<protein>
    <submittedName>
        <fullName evidence="1">Polysaccharide deacetylase family protein</fullName>
    </submittedName>
</protein>
<dbReference type="RefSeq" id="WP_317533240.1">
    <property type="nucleotide sequence ID" value="NZ_JAWLKF010000006.1"/>
</dbReference>
<dbReference type="Proteomes" id="UP001186104">
    <property type="component" value="Unassembled WGS sequence"/>
</dbReference>
<organism evidence="1 2">
    <name type="scientific">Rhodococcus cerastii</name>
    <dbReference type="NCBI Taxonomy" id="908616"/>
    <lineage>
        <taxon>Bacteria</taxon>
        <taxon>Bacillati</taxon>
        <taxon>Actinomycetota</taxon>
        <taxon>Actinomycetes</taxon>
        <taxon>Mycobacteriales</taxon>
        <taxon>Nocardiaceae</taxon>
        <taxon>Rhodococcus</taxon>
    </lineage>
</organism>
<dbReference type="InterPro" id="IPR011330">
    <property type="entry name" value="Glyco_hydro/deAcase_b/a-brl"/>
</dbReference>
<gene>
    <name evidence="1" type="ORF">R3P93_13675</name>
</gene>
<proteinExistence type="predicted"/>
<evidence type="ECO:0000313" key="2">
    <source>
        <dbReference type="Proteomes" id="UP001186104"/>
    </source>
</evidence>